<accession>A0AAV0LP71</accession>
<name>A0AAV0LP71_9ROSI</name>
<comment type="caution">
    <text evidence="2">The sequence shown here is derived from an EMBL/GenBank/DDBJ whole genome shotgun (WGS) entry which is preliminary data.</text>
</comment>
<evidence type="ECO:0000313" key="3">
    <source>
        <dbReference type="Proteomes" id="UP001154282"/>
    </source>
</evidence>
<feature type="compositionally biased region" description="Low complexity" evidence="1">
    <location>
        <begin position="156"/>
        <end position="170"/>
    </location>
</feature>
<sequence length="421" mass="49235">MVLLFDFKSDKHFVASSDKTTLKVYELSNPTIYPSYIRKAHWKEVGNIIPRDHDDSDEGGTNESSYAGLMFFDGQAQIVGREALAKLAQHLARLRLMVSPQGHCFQDVTELGEHRDFGIHYLRLNDLFNWPLHGIGMASVTTWPRCVLKYAIPSRVKQQTPTTSSTSGGVSKEKYEELKRTARKNEEKLREEMEEQDEELQKLKEEMEGASEQHEAELRELEKKKDEELRRLAKKRKDELETLRKDKADDDERRKQLWAVTATTRFFSSDAVLRSRRRPVPPDTWSINYRRTPYISHRDSTIIYEPYAIGASTWFPRMFVQMVDEEPGDWAPPPRIHLLCMGYAFDKHNWWFVKTTHPDCGVTMIAYYDGNRTWFDGLGHPTPLPVALTYRFDTDTPFFFVHLADRYKLAFMYRGTSWERC</sequence>
<feature type="region of interest" description="Disordered" evidence="1">
    <location>
        <begin position="156"/>
        <end position="222"/>
    </location>
</feature>
<dbReference type="AlphaFoldDB" id="A0AAV0LP71"/>
<reference evidence="2" key="1">
    <citation type="submission" date="2022-08" db="EMBL/GenBank/DDBJ databases">
        <authorList>
            <person name="Gutierrez-Valencia J."/>
        </authorList>
    </citation>
    <scope>NUCLEOTIDE SEQUENCE</scope>
</reference>
<feature type="compositionally biased region" description="Basic and acidic residues" evidence="1">
    <location>
        <begin position="199"/>
        <end position="222"/>
    </location>
</feature>
<dbReference type="Proteomes" id="UP001154282">
    <property type="component" value="Unassembled WGS sequence"/>
</dbReference>
<dbReference type="EMBL" id="CAMGYJ010000006">
    <property type="protein sequence ID" value="CAI0435888.1"/>
    <property type="molecule type" value="Genomic_DNA"/>
</dbReference>
<evidence type="ECO:0000313" key="2">
    <source>
        <dbReference type="EMBL" id="CAI0435888.1"/>
    </source>
</evidence>
<keyword evidence="3" id="KW-1185">Reference proteome</keyword>
<protein>
    <submittedName>
        <fullName evidence="2">Uncharacterized protein</fullName>
    </submittedName>
</protein>
<feature type="compositionally biased region" description="Basic and acidic residues" evidence="1">
    <location>
        <begin position="171"/>
        <end position="191"/>
    </location>
</feature>
<proteinExistence type="predicted"/>
<gene>
    <name evidence="2" type="ORF">LITE_LOCUS24869</name>
</gene>
<evidence type="ECO:0000256" key="1">
    <source>
        <dbReference type="SAM" id="MobiDB-lite"/>
    </source>
</evidence>
<organism evidence="2 3">
    <name type="scientific">Linum tenue</name>
    <dbReference type="NCBI Taxonomy" id="586396"/>
    <lineage>
        <taxon>Eukaryota</taxon>
        <taxon>Viridiplantae</taxon>
        <taxon>Streptophyta</taxon>
        <taxon>Embryophyta</taxon>
        <taxon>Tracheophyta</taxon>
        <taxon>Spermatophyta</taxon>
        <taxon>Magnoliopsida</taxon>
        <taxon>eudicotyledons</taxon>
        <taxon>Gunneridae</taxon>
        <taxon>Pentapetalae</taxon>
        <taxon>rosids</taxon>
        <taxon>fabids</taxon>
        <taxon>Malpighiales</taxon>
        <taxon>Linaceae</taxon>
        <taxon>Linum</taxon>
    </lineage>
</organism>